<dbReference type="Proteomes" id="UP000468531">
    <property type="component" value="Unassembled WGS sequence"/>
</dbReference>
<dbReference type="Gene3D" id="2.40.30.170">
    <property type="match status" value="1"/>
</dbReference>
<dbReference type="InterPro" id="IPR050739">
    <property type="entry name" value="MFP"/>
</dbReference>
<dbReference type="EMBL" id="VKHP01000029">
    <property type="protein sequence ID" value="NEU96189.1"/>
    <property type="molecule type" value="Genomic_DNA"/>
</dbReference>
<feature type="coiled-coil region" evidence="10">
    <location>
        <begin position="233"/>
        <end position="296"/>
    </location>
</feature>
<dbReference type="Pfam" id="PF25917">
    <property type="entry name" value="BSH_RND"/>
    <property type="match status" value="1"/>
</dbReference>
<evidence type="ECO:0000259" key="13">
    <source>
        <dbReference type="Pfam" id="PF26002"/>
    </source>
</evidence>
<keyword evidence="4 9" id="KW-1003">Cell membrane</keyword>
<evidence type="ECO:0000313" key="15">
    <source>
        <dbReference type="Proteomes" id="UP000468531"/>
    </source>
</evidence>
<evidence type="ECO:0000256" key="5">
    <source>
        <dbReference type="ARBA" id="ARBA00022519"/>
    </source>
</evidence>
<organism evidence="14 15">
    <name type="scientific">Bradyrhizobium uaiense</name>
    <dbReference type="NCBI Taxonomy" id="2594946"/>
    <lineage>
        <taxon>Bacteria</taxon>
        <taxon>Pseudomonadati</taxon>
        <taxon>Pseudomonadota</taxon>
        <taxon>Alphaproteobacteria</taxon>
        <taxon>Hyphomicrobiales</taxon>
        <taxon>Nitrobacteraceae</taxon>
        <taxon>Bradyrhizobium</taxon>
    </lineage>
</organism>
<dbReference type="NCBIfam" id="TIGR01843">
    <property type="entry name" value="type_I_hlyD"/>
    <property type="match status" value="1"/>
</dbReference>
<feature type="region of interest" description="Disordered" evidence="11">
    <location>
        <begin position="383"/>
        <end position="411"/>
    </location>
</feature>
<comment type="subcellular location">
    <subcellularLocation>
        <location evidence="1 9">Cell inner membrane</location>
        <topology evidence="1 9">Single-pass membrane protein</topology>
    </subcellularLocation>
</comment>
<dbReference type="GO" id="GO:0005886">
    <property type="term" value="C:plasma membrane"/>
    <property type="evidence" value="ECO:0007669"/>
    <property type="project" value="UniProtKB-SubCell"/>
</dbReference>
<evidence type="ECO:0000256" key="7">
    <source>
        <dbReference type="ARBA" id="ARBA00022989"/>
    </source>
</evidence>
<comment type="caution">
    <text evidence="14">The sequence shown here is derived from an EMBL/GenBank/DDBJ whole genome shotgun (WGS) entry which is preliminary data.</text>
</comment>
<name>A0A6P1BD25_9BRAD</name>
<evidence type="ECO:0000256" key="6">
    <source>
        <dbReference type="ARBA" id="ARBA00022692"/>
    </source>
</evidence>
<dbReference type="Pfam" id="PF26002">
    <property type="entry name" value="Beta-barrel_AprE"/>
    <property type="match status" value="1"/>
</dbReference>
<keyword evidence="6" id="KW-0812">Transmembrane</keyword>
<gene>
    <name evidence="14" type="ORF">FNJ47_10180</name>
</gene>
<evidence type="ECO:0000256" key="11">
    <source>
        <dbReference type="SAM" id="MobiDB-lite"/>
    </source>
</evidence>
<keyword evidence="15" id="KW-1185">Reference proteome</keyword>
<keyword evidence="5 9" id="KW-0997">Cell inner membrane</keyword>
<evidence type="ECO:0000256" key="1">
    <source>
        <dbReference type="ARBA" id="ARBA00004377"/>
    </source>
</evidence>
<evidence type="ECO:0000256" key="2">
    <source>
        <dbReference type="ARBA" id="ARBA00009477"/>
    </source>
</evidence>
<keyword evidence="3 9" id="KW-0813">Transport</keyword>
<dbReference type="PANTHER" id="PTHR30386:SF27">
    <property type="entry name" value="MEMBRANE FUSION PROTEIN (MFP) FAMILY PROTEIN"/>
    <property type="match status" value="1"/>
</dbReference>
<dbReference type="AlphaFoldDB" id="A0A6P1BD25"/>
<dbReference type="InterPro" id="IPR006144">
    <property type="entry name" value="Secretion_HlyD_CS"/>
</dbReference>
<accession>A0A6P1BD25</accession>
<dbReference type="SUPFAM" id="SSF111369">
    <property type="entry name" value="HlyD-like secretion proteins"/>
    <property type="match status" value="1"/>
</dbReference>
<feature type="compositionally biased region" description="Basic and acidic residues" evidence="11">
    <location>
        <begin position="383"/>
        <end position="395"/>
    </location>
</feature>
<feature type="domain" description="Multidrug resistance protein MdtA-like barrel-sandwich hybrid" evidence="12">
    <location>
        <begin position="82"/>
        <end position="329"/>
    </location>
</feature>
<dbReference type="PROSITE" id="PS00543">
    <property type="entry name" value="HLYD_FAMILY"/>
    <property type="match status" value="1"/>
</dbReference>
<evidence type="ECO:0000256" key="9">
    <source>
        <dbReference type="RuleBase" id="RU365093"/>
    </source>
</evidence>
<proteinExistence type="inferred from homology"/>
<dbReference type="InterPro" id="IPR058625">
    <property type="entry name" value="MdtA-like_BSH"/>
</dbReference>
<evidence type="ECO:0000256" key="4">
    <source>
        <dbReference type="ARBA" id="ARBA00022475"/>
    </source>
</evidence>
<evidence type="ECO:0000256" key="8">
    <source>
        <dbReference type="ARBA" id="ARBA00023136"/>
    </source>
</evidence>
<feature type="compositionally biased region" description="Polar residues" evidence="11">
    <location>
        <begin position="399"/>
        <end position="409"/>
    </location>
</feature>
<feature type="coiled-coil region" evidence="10">
    <location>
        <begin position="167"/>
        <end position="194"/>
    </location>
</feature>
<dbReference type="PANTHER" id="PTHR30386">
    <property type="entry name" value="MEMBRANE FUSION SUBUNIT OF EMRAB-TOLC MULTIDRUG EFFLUX PUMP"/>
    <property type="match status" value="1"/>
</dbReference>
<protein>
    <recommendedName>
        <fullName evidence="9">Membrane fusion protein (MFP) family protein</fullName>
    </recommendedName>
</protein>
<reference evidence="14 15" key="1">
    <citation type="journal article" date="2020" name="Arch. Microbiol.">
        <title>Bradyrhizobium uaiense sp. nov., a new highly efficient cowpea symbiont.</title>
        <authorList>
            <person name="Cabral Michel D."/>
            <person name="Azarias Guimaraes A."/>
            <person name="Martins da Costa E."/>
            <person name="Soares de Carvalho T."/>
            <person name="Balsanelli E."/>
            <person name="Willems A."/>
            <person name="Maltempi de Souza E."/>
            <person name="de Souza Moreira F.M."/>
        </authorList>
    </citation>
    <scope>NUCLEOTIDE SEQUENCE [LARGE SCALE GENOMIC DNA]</scope>
    <source>
        <strain evidence="14 15">UFLA 03-164</strain>
    </source>
</reference>
<dbReference type="InterPro" id="IPR058982">
    <property type="entry name" value="Beta-barrel_AprE"/>
</dbReference>
<dbReference type="Gene3D" id="2.40.50.100">
    <property type="match status" value="1"/>
</dbReference>
<dbReference type="PRINTS" id="PR01490">
    <property type="entry name" value="RTXTOXIND"/>
</dbReference>
<evidence type="ECO:0000313" key="14">
    <source>
        <dbReference type="EMBL" id="NEU96189.1"/>
    </source>
</evidence>
<comment type="similarity">
    <text evidence="2 9">Belongs to the membrane fusion protein (MFP) (TC 8.A.1) family.</text>
</comment>
<keyword evidence="8" id="KW-0472">Membrane</keyword>
<sequence length="471" mass="51477">MARIRNVLALRSGTDEREFLPAALEIVETPASPAGRLTGATVIAVFCVALAWAAFGKVDIVASAQGKIVPIGGTKVIQPFETGIVKAIHVHEGQQVKAGDVLVEVDPRINQAERDHLVVDYRAARLEVARINAALANADDPLTAFHPPDDASPSEVAVERDYLLKQTAEFRAKIESLSRQLEEKKATRATTQATLEKLAAIVPIIQQRVDIRKTSSEREYTSKYQYLEIYQSLTEAQREVVVQQNHLQEAEASIAALSGSRDQAIAEFQRTLFGQLVEARRKADGLAHDIEKVQSKINAQYMTSPIDGTVQQLAIHTAGGIVTPAQVLLIIAPASGRIEIEAMVPNKDVGFVRPGQKAQIKIDTFNFTKYGLIHGTVESVSRDAVVREKPRDKSGDQAPGSTNTTSEPAGQQLVFTARVSMDRTEMMIDDREINLSPGMAVTVEISTGARSLLSYLLSPLVRYGHDSMRER</sequence>
<dbReference type="GO" id="GO:0009306">
    <property type="term" value="P:protein secretion"/>
    <property type="evidence" value="ECO:0007669"/>
    <property type="project" value="InterPro"/>
</dbReference>
<keyword evidence="7" id="KW-1133">Transmembrane helix</keyword>
<keyword evidence="10" id="KW-0175">Coiled coil</keyword>
<dbReference type="InterPro" id="IPR010129">
    <property type="entry name" value="T1SS_HlyD"/>
</dbReference>
<evidence type="ECO:0000256" key="3">
    <source>
        <dbReference type="ARBA" id="ARBA00022448"/>
    </source>
</evidence>
<feature type="domain" description="AprE-like beta-barrel" evidence="13">
    <location>
        <begin position="339"/>
        <end position="390"/>
    </location>
</feature>
<evidence type="ECO:0000256" key="10">
    <source>
        <dbReference type="SAM" id="Coils"/>
    </source>
</evidence>
<evidence type="ECO:0000259" key="12">
    <source>
        <dbReference type="Pfam" id="PF25917"/>
    </source>
</evidence>